<dbReference type="GO" id="GO:0003723">
    <property type="term" value="F:RNA binding"/>
    <property type="evidence" value="ECO:0007669"/>
    <property type="project" value="InterPro"/>
</dbReference>
<feature type="domain" description="PUA" evidence="4">
    <location>
        <begin position="96"/>
        <end position="175"/>
    </location>
</feature>
<keyword evidence="6" id="KW-1185">Reference proteome</keyword>
<evidence type="ECO:0000259" key="4">
    <source>
        <dbReference type="SMART" id="SM00359"/>
    </source>
</evidence>
<dbReference type="InterPro" id="IPR016437">
    <property type="entry name" value="MCT-1/Tma20"/>
</dbReference>
<comment type="subcellular location">
    <subcellularLocation>
        <location evidence="1 3">Cytoplasm</location>
    </subcellularLocation>
</comment>
<keyword evidence="2 3" id="KW-0963">Cytoplasm</keyword>
<dbReference type="GO" id="GO:0005737">
    <property type="term" value="C:cytoplasm"/>
    <property type="evidence" value="ECO:0007669"/>
    <property type="project" value="UniProtKB-SubCell"/>
</dbReference>
<comment type="caution">
    <text evidence="5">The sequence shown here is derived from an EMBL/GenBank/DDBJ whole genome shotgun (WGS) entry which is preliminary data.</text>
</comment>
<evidence type="ECO:0000256" key="2">
    <source>
        <dbReference type="ARBA" id="ARBA00022490"/>
    </source>
</evidence>
<dbReference type="InterPro" id="IPR004521">
    <property type="entry name" value="Uncharacterised_CHP00451"/>
</dbReference>
<dbReference type="InterPro" id="IPR002478">
    <property type="entry name" value="PUA"/>
</dbReference>
<dbReference type="FunFam" id="3.10.400.20:FF:000001">
    <property type="entry name" value="Malignant T-cell-amplified sequence 1"/>
    <property type="match status" value="1"/>
</dbReference>
<reference evidence="5" key="1">
    <citation type="journal article" date="2020" name="bioRxiv">
        <title>Comparative genomics of Chlamydomonas.</title>
        <authorList>
            <person name="Craig R.J."/>
            <person name="Hasan A.R."/>
            <person name="Ness R.W."/>
            <person name="Keightley P.D."/>
        </authorList>
    </citation>
    <scope>NUCLEOTIDE SEQUENCE</scope>
    <source>
        <strain evidence="5">CCAP 11/173</strain>
    </source>
</reference>
<dbReference type="Pfam" id="PF01472">
    <property type="entry name" value="PUA"/>
    <property type="match status" value="1"/>
</dbReference>
<protein>
    <recommendedName>
        <fullName evidence="4">PUA domain-containing protein</fullName>
    </recommendedName>
</protein>
<evidence type="ECO:0000256" key="1">
    <source>
        <dbReference type="ARBA" id="ARBA00004496"/>
    </source>
</evidence>
<dbReference type="Gene3D" id="3.10.400.20">
    <property type="match status" value="1"/>
</dbReference>
<organism evidence="5 6">
    <name type="scientific">Chlamydomonas schloesseri</name>
    <dbReference type="NCBI Taxonomy" id="2026947"/>
    <lineage>
        <taxon>Eukaryota</taxon>
        <taxon>Viridiplantae</taxon>
        <taxon>Chlorophyta</taxon>
        <taxon>core chlorophytes</taxon>
        <taxon>Chlorophyceae</taxon>
        <taxon>CS clade</taxon>
        <taxon>Chlamydomonadales</taxon>
        <taxon>Chlamydomonadaceae</taxon>
        <taxon>Chlamydomonas</taxon>
    </lineage>
</organism>
<dbReference type="CDD" id="cd21155">
    <property type="entry name" value="PUA_MCTS-1-like"/>
    <property type="match status" value="1"/>
</dbReference>
<dbReference type="PROSITE" id="PS50890">
    <property type="entry name" value="PUA"/>
    <property type="match status" value="1"/>
</dbReference>
<name>A0A835TFC2_9CHLO</name>
<dbReference type="PANTHER" id="PTHR22798:SF0">
    <property type="entry name" value="MALIGNANT T-CELL-AMPLIFIED SEQUENCE 1"/>
    <property type="match status" value="1"/>
</dbReference>
<proteinExistence type="predicted"/>
<evidence type="ECO:0000313" key="6">
    <source>
        <dbReference type="Proteomes" id="UP000613740"/>
    </source>
</evidence>
<sequence>MAGTFKKFSKEDVSNLSQVKSSVARGIRAAICETYPYLEETDIIETLIPKKESVYTGKCGHVTLCVINNTVLFFQERDGPWLPTLRVLHQYPEMMKRLRTDKGAIKFVLSGANIMCPGLTHPDALIHDEGEVGAPVAIYAFEKEHAMAVGVLQMSTADIRNINKGIGVENMHHLNDGLWKMPNLS</sequence>
<dbReference type="NCBIfam" id="TIGR00451">
    <property type="entry name" value="unchar_dom_2"/>
    <property type="match status" value="1"/>
</dbReference>
<dbReference type="SMART" id="SM00359">
    <property type="entry name" value="PUA"/>
    <property type="match status" value="1"/>
</dbReference>
<dbReference type="EMBL" id="JAEHOD010000032">
    <property type="protein sequence ID" value="KAG2443056.1"/>
    <property type="molecule type" value="Genomic_DNA"/>
</dbReference>
<evidence type="ECO:0000256" key="3">
    <source>
        <dbReference type="PIRNR" id="PIRNR005067"/>
    </source>
</evidence>
<accession>A0A835TFC2</accession>
<gene>
    <name evidence="5" type="ORF">HYH02_009471</name>
</gene>
<dbReference type="PIRSF" id="PIRSF005067">
    <property type="entry name" value="Tma_RNA-bind_prd"/>
    <property type="match status" value="1"/>
</dbReference>
<dbReference type="InterPro" id="IPR041366">
    <property type="entry name" value="Pre-PUA"/>
</dbReference>
<dbReference type="PANTHER" id="PTHR22798">
    <property type="entry name" value="MCT-1 PROTEIN"/>
    <property type="match status" value="1"/>
</dbReference>
<dbReference type="SUPFAM" id="SSF88697">
    <property type="entry name" value="PUA domain-like"/>
    <property type="match status" value="1"/>
</dbReference>
<dbReference type="Pfam" id="PF17832">
    <property type="entry name" value="Pre-PUA"/>
    <property type="match status" value="1"/>
</dbReference>
<dbReference type="OrthoDB" id="10249667at2759"/>
<dbReference type="InterPro" id="IPR015947">
    <property type="entry name" value="PUA-like_sf"/>
</dbReference>
<evidence type="ECO:0000313" key="5">
    <source>
        <dbReference type="EMBL" id="KAG2443056.1"/>
    </source>
</evidence>
<dbReference type="AlphaFoldDB" id="A0A835TFC2"/>
<dbReference type="GO" id="GO:0001731">
    <property type="term" value="P:formation of translation preinitiation complex"/>
    <property type="evidence" value="ECO:0007669"/>
    <property type="project" value="TreeGrafter"/>
</dbReference>
<dbReference type="Proteomes" id="UP000613740">
    <property type="component" value="Unassembled WGS sequence"/>
</dbReference>
<dbReference type="CDD" id="cd11609">
    <property type="entry name" value="MCT1_N"/>
    <property type="match status" value="1"/>
</dbReference>